<dbReference type="InterPro" id="IPR011989">
    <property type="entry name" value="ARM-like"/>
</dbReference>
<dbReference type="PANTHER" id="PTHR17695">
    <property type="entry name" value="SMALL SUBUNIT PROCESSOME COMPONENT 20 HOMOLOG"/>
    <property type="match status" value="1"/>
</dbReference>
<dbReference type="PANTHER" id="PTHR17695:SF11">
    <property type="entry name" value="SMALL SUBUNIT PROCESSOME COMPONENT 20 HOMOLOG"/>
    <property type="match status" value="1"/>
</dbReference>
<sequence>ILYGKMMTKTGKDSSGKSQGQFRRNIVLRFLGGCQAEEIRVFLDLVFEAFASFASDDICTKIKGLKEKADSSNVIPLRKFQGVLSTLEVVLMKLGHLLQPQLPWLLQMLLGMLATVNHLLDLREDIHPPIISVLKNIRQTAFKQLNKFFARYRQHNWSKDEIEAVFMAAVWPQLEKLPNEGLPHPTGLLRLMRIWTYYPRYWVLLSKIPGDDSGVREPLYYACQLLHGQNVNKGVVQMLLEMLENLLRNEEELEIEEEAEDGMPLEDSTEEPLDVSHAVTLPKVAADEVPLNIGLVLDHIPVILDYIRSVVDIASKERGKKRTLPANDLNILSRISLYVNDSDRSGEIVLLLLPFLATNSARDPEVELAVLESICNLLNLVKAPAEFIIPMAKLFSSLKRRDSRKALCEAMKVIGQKEPEWKDPLKAISKLNAYDRRMMDEADYPIRLEGYKEAEKFIAEKADKAMLLLLVHNCCFFITNVDDMSLRDSSSLCLQNIMKKIASLEDQEQRVLFKEIILKNLLLEIKSGVRNAMENVRHEYIGLLAQLIRCFPKHPVFTDLLKLTDADFDLDFFINITHIQLHRRGRAMKRLLRQLPSLKVCTEVLTDYLLPIVCAFLKDETYLKNSNLIDTVVESIGGICQILPWPKYLNSLRYYLNSLPKATNQKLMIRIVVCILDNFSFDLRNSKLFETAPPGAGQGKPENKEKKEESKEGTEENEDKEGNEEEAEEVAMEIEEADTSKNEEGDSGIDDTDSLQHQQLEEETNIMKKRVCAPGMATRIHELIIKVVIPQLHRCLTQKAKSDDDHKMAKTGKYAEGEEILRIPIAIAMIKLLQDLPHKTLQNNLPGILLKVCDFLKSRASSIRESARATLLKILQSLGPMYFSYILREMKATLRRGYQLHVLSFTVFTLLNSLLPTLKPGDLDTCIGSLTEVFNEELFGTLSEEKDVQGIIAKTPEARKGKGGDSYGLVAKYVSHSTLGTLVAPVIQVLETTSHKVSKKASDVLQKISHGLVENTGLEAKVLLTFTYGLSNEAMPMLNLIKPKEQPKKKAHDPRLQKRDTFIIEPELPRGGKKAKPGKKTNSHIIVEFGLSVLLLQLKRGTLSSSNTEHLGMLDPFVETLVGCLQAKHGKVTTTALRCLMWLLKFPLPSMEKNIKKITGSLFVLLQTYASPGAAKGDNMELVTICFKAVTTLVRDVEYHTIDKDQLHILLTFVEQDMHDYTRQGNAFGLLRAILSRRLVAPEMQDIISKVQELSINSPSAHVRLQSRQVVQQFLLDYHLHTKQLEGHLEFYLSNLEFEQESGRESALEMMATIFASFPQNLVTKYAEYFFMPLASTMVNDDSPKCRELSALAIKSLLGKLDSNNRDKIFSICVHWMNDKKVKVRWLGALAQIQIVAVESSKFERHLGTILPIIENQTAPEKYEQLTDEGEVRNHDHLLFSLLKLFLKILTECNIIKSQKWASNLTSIWGHVETHLTHSYSWVRLVSAQLFGLLFSSWTPEELVSEHEKKKLQKKKEQREDYLLDDLDLKMYNWCGAFSRLFASHELDKGLADQVLRNLVFLGKILGKQEMTNPEEEEGEEEDKEGEDRPKTARFHWLIKRLSSQAKLEAANNPKSAVKRCSLYKWLAAMAVGLDKDCVLKHLPTILAPLVQQLSSNALVPEEGGARQLAQEVVDLLKTTVGVEVFTPHYVREQKNLSEKKTTRKANKAMLAVSHPDVAARKKVKKNVAKLNAKKRGIEEYRPAKKIKKMKS</sequence>
<dbReference type="SUPFAM" id="SSF48371">
    <property type="entry name" value="ARM repeat"/>
    <property type="match status" value="1"/>
</dbReference>
<proteinExistence type="evidence at transcript level"/>
<dbReference type="InterPro" id="IPR046523">
    <property type="entry name" value="UTP20_dom"/>
</dbReference>
<dbReference type="Pfam" id="PF20416">
    <property type="entry name" value="UTP20"/>
    <property type="match status" value="1"/>
</dbReference>
<feature type="domain" description="U3 small nucleolar RNA-associated protein 20 N-terminal" evidence="2">
    <location>
        <begin position="1"/>
        <end position="531"/>
    </location>
</feature>
<feature type="compositionally biased region" description="Basic and acidic residues" evidence="1">
    <location>
        <begin position="701"/>
        <end position="714"/>
    </location>
</feature>
<dbReference type="GO" id="GO:0032040">
    <property type="term" value="C:small-subunit processome"/>
    <property type="evidence" value="ECO:0007669"/>
    <property type="project" value="TreeGrafter"/>
</dbReference>
<evidence type="ECO:0000259" key="2">
    <source>
        <dbReference type="Pfam" id="PF07539"/>
    </source>
</evidence>
<dbReference type="InterPro" id="IPR057525">
    <property type="entry name" value="UTP20_C"/>
</dbReference>
<dbReference type="EMBL" id="AM114779">
    <property type="protein sequence ID" value="CAJ38804.1"/>
    <property type="molecule type" value="mRNA"/>
</dbReference>
<dbReference type="InterPro" id="IPR011430">
    <property type="entry name" value="UTP20_N"/>
</dbReference>
<gene>
    <name evidence="5" type="primary">drmt</name>
</gene>
<name>Q2WBX3_PLADU</name>
<dbReference type="GO" id="GO:0030686">
    <property type="term" value="C:90S preribosome"/>
    <property type="evidence" value="ECO:0007669"/>
    <property type="project" value="TreeGrafter"/>
</dbReference>
<feature type="region of interest" description="Disordered" evidence="1">
    <location>
        <begin position="690"/>
        <end position="752"/>
    </location>
</feature>
<feature type="non-terminal residue" evidence="5">
    <location>
        <position position="1"/>
    </location>
</feature>
<evidence type="ECO:0000256" key="1">
    <source>
        <dbReference type="SAM" id="MobiDB-lite"/>
    </source>
</evidence>
<evidence type="ECO:0000259" key="3">
    <source>
        <dbReference type="Pfam" id="PF20416"/>
    </source>
</evidence>
<evidence type="ECO:0000259" key="4">
    <source>
        <dbReference type="Pfam" id="PF23099"/>
    </source>
</evidence>
<dbReference type="Pfam" id="PF07539">
    <property type="entry name" value="UTP20_N"/>
    <property type="match status" value="1"/>
</dbReference>
<dbReference type="Gene3D" id="1.25.10.10">
    <property type="entry name" value="Leucine-rich Repeat Variant"/>
    <property type="match status" value="1"/>
</dbReference>
<dbReference type="Pfam" id="PF23099">
    <property type="entry name" value="UTP20_C"/>
    <property type="match status" value="1"/>
</dbReference>
<feature type="domain" description="U3 small nucleolar RNA-associated protein 20 C-terminal" evidence="4">
    <location>
        <begin position="1389"/>
        <end position="1738"/>
    </location>
</feature>
<feature type="region of interest" description="Disordered" evidence="1">
    <location>
        <begin position="1571"/>
        <end position="1590"/>
    </location>
</feature>
<accession>Q2WBX3</accession>
<protein>
    <submittedName>
        <fullName evidence="5">Putative Down-regulated in metastasis protein</fullName>
    </submittedName>
</protein>
<reference evidence="5" key="1">
    <citation type="journal article" date="2005" name="Science">
        <title>Vertebrate-type intron-rich genes in the marine annelid Platynereis dumerilii.</title>
        <authorList>
            <person name="Raible F."/>
            <person name="Tessmar-Raible K."/>
            <person name="Osoegawa K."/>
            <person name="Wincker P."/>
            <person name="Jubin C."/>
            <person name="Balavoine G."/>
            <person name="Ferrier D."/>
            <person name="Benes V."/>
            <person name="de Jong P."/>
            <person name="Weissenbach J."/>
            <person name="Bork P."/>
            <person name="Arendt D."/>
        </authorList>
    </citation>
    <scope>NUCLEOTIDE SEQUENCE</scope>
</reference>
<organism evidence="5">
    <name type="scientific">Platynereis dumerilii</name>
    <name type="common">Dumeril's clam worm</name>
    <dbReference type="NCBI Taxonomy" id="6359"/>
    <lineage>
        <taxon>Eukaryota</taxon>
        <taxon>Metazoa</taxon>
        <taxon>Spiralia</taxon>
        <taxon>Lophotrochozoa</taxon>
        <taxon>Annelida</taxon>
        <taxon>Polychaeta</taxon>
        <taxon>Errantia</taxon>
        <taxon>Phyllodocida</taxon>
        <taxon>Nereididae</taxon>
        <taxon>Platynereis</taxon>
    </lineage>
</organism>
<feature type="domain" description="U3 small nucleolar RNA-associated protein 20" evidence="3">
    <location>
        <begin position="815"/>
        <end position="1030"/>
    </location>
</feature>
<feature type="compositionally biased region" description="Acidic residues" evidence="1">
    <location>
        <begin position="715"/>
        <end position="737"/>
    </location>
</feature>
<dbReference type="InterPro" id="IPR052575">
    <property type="entry name" value="SSU_processome_comp_20"/>
</dbReference>
<dbReference type="InterPro" id="IPR016024">
    <property type="entry name" value="ARM-type_fold"/>
</dbReference>
<feature type="compositionally biased region" description="Acidic residues" evidence="1">
    <location>
        <begin position="1573"/>
        <end position="1585"/>
    </location>
</feature>
<evidence type="ECO:0000313" key="5">
    <source>
        <dbReference type="EMBL" id="CAJ38804.1"/>
    </source>
</evidence>